<protein>
    <submittedName>
        <fullName evidence="2">Uncharacterized protein</fullName>
    </submittedName>
</protein>
<evidence type="ECO:0000256" key="1">
    <source>
        <dbReference type="SAM" id="SignalP"/>
    </source>
</evidence>
<organism evidence="2 3">
    <name type="scientific">Echinicola strongylocentroti</name>
    <dbReference type="NCBI Taxonomy" id="1795355"/>
    <lineage>
        <taxon>Bacteria</taxon>
        <taxon>Pseudomonadati</taxon>
        <taxon>Bacteroidota</taxon>
        <taxon>Cytophagia</taxon>
        <taxon>Cytophagales</taxon>
        <taxon>Cyclobacteriaceae</taxon>
        <taxon>Echinicola</taxon>
    </lineage>
</organism>
<dbReference type="OrthoDB" id="5738468at2"/>
<keyword evidence="1" id="KW-0732">Signal</keyword>
<sequence>MKNLLIALLVLFSFHQLSAKEVCWCAFEVSSENGQYIAKIQAVDAKKGEGDYRSDWKVNVFEVVDGVEKLLWQADYNYSGKSSGLLSNDGQYFTYVEDWYNKENPLIQIYKNGQKVHSPINGRSLDIPRRKLKKGELHYFWLTETGSPYAYEVDAAGEAFLVINTVDGQRFTVDLKHGTFSEQS</sequence>
<accession>A0A2Z4IDR2</accession>
<evidence type="ECO:0000313" key="3">
    <source>
        <dbReference type="Proteomes" id="UP000248688"/>
    </source>
</evidence>
<reference evidence="2 3" key="1">
    <citation type="submission" date="2018-06" db="EMBL/GenBank/DDBJ databases">
        <title>Echinicola strongylocentroti sp. nov., isolated from a sea urchin Strongylocentrotus intermedius.</title>
        <authorList>
            <person name="Bae S.S."/>
        </authorList>
    </citation>
    <scope>NUCLEOTIDE SEQUENCE [LARGE SCALE GENOMIC DNA]</scope>
    <source>
        <strain evidence="2 3">MEBiC08714</strain>
    </source>
</reference>
<keyword evidence="3" id="KW-1185">Reference proteome</keyword>
<name>A0A2Z4IDR2_9BACT</name>
<gene>
    <name evidence="2" type="ORF">DN752_00685</name>
</gene>
<dbReference type="EMBL" id="CP030041">
    <property type="protein sequence ID" value="AWW28766.1"/>
    <property type="molecule type" value="Genomic_DNA"/>
</dbReference>
<dbReference type="RefSeq" id="WP_112782187.1">
    <property type="nucleotide sequence ID" value="NZ_CP030041.1"/>
</dbReference>
<evidence type="ECO:0000313" key="2">
    <source>
        <dbReference type="EMBL" id="AWW28766.1"/>
    </source>
</evidence>
<dbReference type="AlphaFoldDB" id="A0A2Z4IDR2"/>
<dbReference type="KEGG" id="est:DN752_00685"/>
<dbReference type="Proteomes" id="UP000248688">
    <property type="component" value="Chromosome"/>
</dbReference>
<feature type="chain" id="PRO_5016328710" evidence="1">
    <location>
        <begin position="20"/>
        <end position="184"/>
    </location>
</feature>
<proteinExistence type="predicted"/>
<feature type="signal peptide" evidence="1">
    <location>
        <begin position="1"/>
        <end position="19"/>
    </location>
</feature>